<dbReference type="EMBL" id="KZ819968">
    <property type="protein sequence ID" value="PWN50102.1"/>
    <property type="molecule type" value="Genomic_DNA"/>
</dbReference>
<accession>A0ACD0NW97</accession>
<evidence type="ECO:0000313" key="1">
    <source>
        <dbReference type="EMBL" id="PWN50102.1"/>
    </source>
</evidence>
<name>A0ACD0NW97_9BASI</name>
<dbReference type="Proteomes" id="UP000245626">
    <property type="component" value="Unassembled WGS sequence"/>
</dbReference>
<reference evidence="1 2" key="1">
    <citation type="journal article" date="2018" name="Mol. Biol. Evol.">
        <title>Broad Genomic Sampling Reveals a Smut Pathogenic Ancestry of the Fungal Clade Ustilaginomycotina.</title>
        <authorList>
            <person name="Kijpornyongpan T."/>
            <person name="Mondo S.J."/>
            <person name="Barry K."/>
            <person name="Sandor L."/>
            <person name="Lee J."/>
            <person name="Lipzen A."/>
            <person name="Pangilinan J."/>
            <person name="LaButti K."/>
            <person name="Hainaut M."/>
            <person name="Henrissat B."/>
            <person name="Grigoriev I.V."/>
            <person name="Spatafora J.W."/>
            <person name="Aime M.C."/>
        </authorList>
    </citation>
    <scope>NUCLEOTIDE SEQUENCE [LARGE SCALE GENOMIC DNA]</scope>
    <source>
        <strain evidence="1 2">SA 807</strain>
    </source>
</reference>
<evidence type="ECO:0000313" key="2">
    <source>
        <dbReference type="Proteomes" id="UP000245626"/>
    </source>
</evidence>
<keyword evidence="2" id="KW-1185">Reference proteome</keyword>
<proteinExistence type="predicted"/>
<organism evidence="1 2">
    <name type="scientific">Violaceomyces palustris</name>
    <dbReference type="NCBI Taxonomy" id="1673888"/>
    <lineage>
        <taxon>Eukaryota</taxon>
        <taxon>Fungi</taxon>
        <taxon>Dikarya</taxon>
        <taxon>Basidiomycota</taxon>
        <taxon>Ustilaginomycotina</taxon>
        <taxon>Ustilaginomycetes</taxon>
        <taxon>Violaceomycetales</taxon>
        <taxon>Violaceomycetaceae</taxon>
        <taxon>Violaceomyces</taxon>
    </lineage>
</organism>
<sequence length="1166" mass="123964">MDPALQKALLDRVYDKRKAATLDLEKQVRECLSKGDRARVNLIVQQLCSLLSSSPQNVNARNGGLIGLAGIGIALGLEIAPYLEQIAKPVLACFSDPDSKIRYFACESFYNIAKVCKGEILVYFNEIFDALSKLAADSEISVKNGAELLDRLLKDIVCEAAPHYVSQYQDIGLIRARQDAAVGHVGGPAELDVAREKAHASKMGGFGDDADAAVTANNKVFSLARFIPLLAERMYVLSPFTRNYLVSWVTVLDSVPDLELVSYLPSFLDGLLKYLSDPNTDVRVATANVLADFLREIREAAEASAQRSEFERRKLEKERSAAERKAEEERRKKATTDGGTDSGRSGSPVKPGAAAESTDVEDRGSEEKQSRSGSVIEKEDEGEEEDEEIWVPGQEVRIDYAAIMEILINHIGYPDEEIQATTLQWIAELLLVVKDVVVPFTPRLIPAILPSLAHHSPAIANAANSTNLNLYRVIQQLPAPPQPVVTNRQSASSLLESKGGRDRIGAKSPATVSTARSEKTTTAGVGRSSGSIGSAKEMFSPPLSPRLRSPPSTVTEPENALSMTAVVSQDDAREDKQAAVESDPFDYQVTVNALTLQLLDEHEETRVTALEWLLMLHSKCPRKILSMDDGTFPALLKTLSDPSEEVIRCDLRLLAQISSASEDAYFHSFMANLLSLFSTDRRLLETRGSLIIRQLCASLHTERIFRTLAEILEKDEDLEFASIMVQNLNVILLTSPELADFRKRLKNLDSSKDGQMLFSSLYRSWCHNAVATFSLCLLAQAYEHASNLLNIFAEQLEMTVSLLIQIDKLVQLLESPIFTSLRLQLLEPEKYPYLFKCLYGILMLLPQSSAFVTLRNRLNAVSGMGFLHAIPRSAYLASSSSSSTVGAASGKSGSSASGSGVVGSGGSGGGVGVGGGGGVGGMGKREEIRWNELLIHFKVVQMRHERSRKLAASGGGGGGAGGGGTGGGGSMARSSVNGILSVGNSSGGGMDGLSNEISSTSISSNRGGSRRRVSVNSGNNSNPSGGAGGGVGGMMGLGHRFSIAGHQNHANPSSPSNVGGGGGGSPLNPNHRNSPRNSNESSSNTGGGGGGGGGVGFFGMNLGGGGGGSSSTTTGLQPNERSSGTRSTSPSNTRRSQYGNSPSLASHPRSLGTKTNVNGGSNSSGR</sequence>
<gene>
    <name evidence="1" type="ORF">IE53DRAFT_380017</name>
</gene>
<protein>
    <submittedName>
        <fullName evidence="1">ARM repeat-containing protein</fullName>
    </submittedName>
</protein>